<proteinExistence type="predicted"/>
<dbReference type="Gene3D" id="3.30.710.10">
    <property type="entry name" value="Potassium Channel Kv1.1, Chain A"/>
    <property type="match status" value="1"/>
</dbReference>
<dbReference type="AlphaFoldDB" id="A0A7J7EY94"/>
<keyword evidence="4" id="KW-1185">Reference proteome</keyword>
<evidence type="ECO:0000313" key="4">
    <source>
        <dbReference type="Proteomes" id="UP000551758"/>
    </source>
</evidence>
<organism evidence="3 4">
    <name type="scientific">Diceros bicornis minor</name>
    <name type="common">South-central black rhinoceros</name>
    <dbReference type="NCBI Taxonomy" id="77932"/>
    <lineage>
        <taxon>Eukaryota</taxon>
        <taxon>Metazoa</taxon>
        <taxon>Chordata</taxon>
        <taxon>Craniata</taxon>
        <taxon>Vertebrata</taxon>
        <taxon>Euteleostomi</taxon>
        <taxon>Mammalia</taxon>
        <taxon>Eutheria</taxon>
        <taxon>Laurasiatheria</taxon>
        <taxon>Perissodactyla</taxon>
        <taxon>Rhinocerotidae</taxon>
        <taxon>Diceros</taxon>
    </lineage>
</organism>
<dbReference type="InterPro" id="IPR016073">
    <property type="entry name" value="Skp1_comp_POZ"/>
</dbReference>
<dbReference type="GO" id="GO:0006511">
    <property type="term" value="P:ubiquitin-dependent protein catabolic process"/>
    <property type="evidence" value="ECO:0007669"/>
    <property type="project" value="InterPro"/>
</dbReference>
<reference evidence="3 4" key="1">
    <citation type="journal article" date="2020" name="Mol. Biol. Evol.">
        <title>Interspecific Gene Flow and the Evolution of Specialization in Black and White Rhinoceros.</title>
        <authorList>
            <person name="Moodley Y."/>
            <person name="Westbury M.V."/>
            <person name="Russo I.M."/>
            <person name="Gopalakrishnan S."/>
            <person name="Rakotoarivelo A."/>
            <person name="Olsen R.A."/>
            <person name="Prost S."/>
            <person name="Tunstall T."/>
            <person name="Ryder O.A."/>
            <person name="Dalen L."/>
            <person name="Bruford M.W."/>
        </authorList>
    </citation>
    <scope>NUCLEOTIDE SEQUENCE [LARGE SCALE GENOMIC DNA]</scope>
    <source>
        <strain evidence="3">SBR-YM</strain>
        <tissue evidence="3">Skin</tissue>
    </source>
</reference>
<protein>
    <recommendedName>
        <fullName evidence="2">SKP1 component POZ domain-containing protein</fullName>
    </recommendedName>
</protein>
<evidence type="ECO:0000313" key="3">
    <source>
        <dbReference type="EMBL" id="KAF5920416.1"/>
    </source>
</evidence>
<accession>A0A7J7EY94</accession>
<dbReference type="Proteomes" id="UP000551758">
    <property type="component" value="Unassembled WGS sequence"/>
</dbReference>
<comment type="caution">
    <text evidence="3">The sequence shown here is derived from an EMBL/GenBank/DDBJ whole genome shotgun (WGS) entry which is preliminary data.</text>
</comment>
<feature type="domain" description="SKP1 component POZ" evidence="2">
    <location>
        <begin position="22"/>
        <end position="55"/>
    </location>
</feature>
<dbReference type="GO" id="GO:0005634">
    <property type="term" value="C:nucleus"/>
    <property type="evidence" value="ECO:0007669"/>
    <property type="project" value="UniProtKB-SubCell"/>
</dbReference>
<dbReference type="SUPFAM" id="SSF54695">
    <property type="entry name" value="POZ domain"/>
    <property type="match status" value="1"/>
</dbReference>
<evidence type="ECO:0000259" key="2">
    <source>
        <dbReference type="Pfam" id="PF03931"/>
    </source>
</evidence>
<feature type="non-terminal residue" evidence="3">
    <location>
        <position position="85"/>
    </location>
</feature>
<dbReference type="EMBL" id="JACDTQ010002022">
    <property type="protein sequence ID" value="KAF5920416.1"/>
    <property type="molecule type" value="Genomic_DNA"/>
</dbReference>
<gene>
    <name evidence="3" type="ORF">HPG69_009666</name>
</gene>
<comment type="subcellular location">
    <subcellularLocation>
        <location evidence="1">Nucleus</location>
    </subcellularLocation>
</comment>
<dbReference type="InterPro" id="IPR011333">
    <property type="entry name" value="SKP1/BTB/POZ_sf"/>
</dbReference>
<dbReference type="Pfam" id="PF03931">
    <property type="entry name" value="Skp1_POZ"/>
    <property type="match status" value="1"/>
</dbReference>
<dbReference type="InterPro" id="IPR039948">
    <property type="entry name" value="ELC1"/>
</dbReference>
<evidence type="ECO:0000256" key="1">
    <source>
        <dbReference type="ARBA" id="ARBA00004123"/>
    </source>
</evidence>
<sequence length="85" mass="10021">RTVIDGEKKILWRCEDYDIVYVKLISSDSHKFIVKREYALTSGTIRAMLSDPVQLWKMKPLKFAALTAPLRMPDSQMHLKLHWNF</sequence>
<dbReference type="PANTHER" id="PTHR20648">
    <property type="entry name" value="ELONGIN-C"/>
    <property type="match status" value="1"/>
</dbReference>
<name>A0A7J7EY94_DICBM</name>